<dbReference type="RefSeq" id="WP_157341590.1">
    <property type="nucleotide sequence ID" value="NZ_WSEK01000004.1"/>
</dbReference>
<sequence length="255" mass="27075">MDFWRTVLVLFRRWYITVPAFLGSLALAVLAGSAVPATYQSDSVVVLTTPLTGGTESPLAKYPNSLTNPMLNFDRSLSLAGAILIQQLNSPETATALGLTPGGSVHYEVTNGSSNPELLESGPFLFIHATGPTPEAARRVTARLTEMVGEVLTQRQDALKAPAATHINVQVVVPTTAGHLLTDNPMRATAAALALAGIGCLTAVYGFDSLMTHRRRRRAARREERTPRTAVRPATASGREVIAAPPTREPVEAGG</sequence>
<evidence type="ECO:0000256" key="2">
    <source>
        <dbReference type="SAM" id="Phobius"/>
    </source>
</evidence>
<keyword evidence="2" id="KW-0812">Transmembrane</keyword>
<feature type="transmembrane region" description="Helical" evidence="2">
    <location>
        <begin position="188"/>
        <end position="207"/>
    </location>
</feature>
<feature type="region of interest" description="Disordered" evidence="1">
    <location>
        <begin position="216"/>
        <end position="255"/>
    </location>
</feature>
<protein>
    <recommendedName>
        <fullName evidence="5">Polysaccharide chain length determinant N-terminal domain-containing protein</fullName>
    </recommendedName>
</protein>
<proteinExistence type="predicted"/>
<evidence type="ECO:0008006" key="5">
    <source>
        <dbReference type="Google" id="ProtNLM"/>
    </source>
</evidence>
<evidence type="ECO:0000256" key="1">
    <source>
        <dbReference type="SAM" id="MobiDB-lite"/>
    </source>
</evidence>
<dbReference type="EMBL" id="WSEK01000004">
    <property type="protein sequence ID" value="MVQ49086.1"/>
    <property type="molecule type" value="Genomic_DNA"/>
</dbReference>
<accession>A0A6L6XR87</accession>
<dbReference type="AlphaFoldDB" id="A0A6L6XR87"/>
<comment type="caution">
    <text evidence="3">The sequence shown here is derived from an EMBL/GenBank/DDBJ whole genome shotgun (WGS) entry which is preliminary data.</text>
</comment>
<reference evidence="3 4" key="1">
    <citation type="submission" date="2019-12" db="EMBL/GenBank/DDBJ databases">
        <authorList>
            <person name="Huq M.A."/>
        </authorList>
    </citation>
    <scope>NUCLEOTIDE SEQUENCE [LARGE SCALE GENOMIC DNA]</scope>
    <source>
        <strain evidence="3 4">MAH-18</strain>
    </source>
</reference>
<keyword evidence="2" id="KW-1133">Transmembrane helix</keyword>
<gene>
    <name evidence="3" type="ORF">GON03_07820</name>
</gene>
<keyword evidence="2" id="KW-0472">Membrane</keyword>
<organism evidence="3 4">
    <name type="scientific">Nocardioides agri</name>
    <dbReference type="NCBI Taxonomy" id="2682843"/>
    <lineage>
        <taxon>Bacteria</taxon>
        <taxon>Bacillati</taxon>
        <taxon>Actinomycetota</taxon>
        <taxon>Actinomycetes</taxon>
        <taxon>Propionibacteriales</taxon>
        <taxon>Nocardioidaceae</taxon>
        <taxon>Nocardioides</taxon>
    </lineage>
</organism>
<keyword evidence="4" id="KW-1185">Reference proteome</keyword>
<evidence type="ECO:0000313" key="3">
    <source>
        <dbReference type="EMBL" id="MVQ49086.1"/>
    </source>
</evidence>
<name>A0A6L6XR87_9ACTN</name>
<evidence type="ECO:0000313" key="4">
    <source>
        <dbReference type="Proteomes" id="UP000473525"/>
    </source>
</evidence>
<dbReference type="Proteomes" id="UP000473525">
    <property type="component" value="Unassembled WGS sequence"/>
</dbReference>